<dbReference type="InterPro" id="IPR012337">
    <property type="entry name" value="RNaseH-like_sf"/>
</dbReference>
<keyword evidence="7" id="KW-0540">Nuclease</keyword>
<dbReference type="AlphaFoldDB" id="A0A8H3DH70"/>
<evidence type="ECO:0000256" key="10">
    <source>
        <dbReference type="ARBA" id="ARBA00022839"/>
    </source>
</evidence>
<evidence type="ECO:0000256" key="7">
    <source>
        <dbReference type="ARBA" id="ARBA00022722"/>
    </source>
</evidence>
<accession>A0A8H3DH70</accession>
<evidence type="ECO:0000256" key="1">
    <source>
        <dbReference type="ARBA" id="ARBA00001663"/>
    </source>
</evidence>
<keyword evidence="12" id="KW-0805">Transcription regulation</keyword>
<gene>
    <name evidence="15" type="ORF">RDB_LOCUS165445</name>
</gene>
<keyword evidence="6" id="KW-0963">Cytoplasm</keyword>
<evidence type="ECO:0000256" key="2">
    <source>
        <dbReference type="ARBA" id="ARBA00004123"/>
    </source>
</evidence>
<dbReference type="InterPro" id="IPR039637">
    <property type="entry name" value="CNOT7/CNOT8/Pop2"/>
</dbReference>
<evidence type="ECO:0000256" key="12">
    <source>
        <dbReference type="ARBA" id="ARBA00023015"/>
    </source>
</evidence>
<dbReference type="InterPro" id="IPR006941">
    <property type="entry name" value="RNase_CAF1"/>
</dbReference>
<evidence type="ECO:0000256" key="14">
    <source>
        <dbReference type="ARBA" id="ARBA00023242"/>
    </source>
</evidence>
<evidence type="ECO:0000256" key="11">
    <source>
        <dbReference type="ARBA" id="ARBA00022884"/>
    </source>
</evidence>
<dbReference type="GO" id="GO:0005737">
    <property type="term" value="C:cytoplasm"/>
    <property type="evidence" value="ECO:0007669"/>
    <property type="project" value="UniProtKB-SubCell"/>
</dbReference>
<comment type="similarity">
    <text evidence="4">Belongs to the CAF1 family.</text>
</comment>
<dbReference type="SUPFAM" id="SSF53098">
    <property type="entry name" value="Ribonuclease H-like"/>
    <property type="match status" value="1"/>
</dbReference>
<dbReference type="GO" id="GO:0004535">
    <property type="term" value="F:poly(A)-specific ribonuclease activity"/>
    <property type="evidence" value="ECO:0007669"/>
    <property type="project" value="UniProtKB-EC"/>
</dbReference>
<proteinExistence type="inferred from homology"/>
<evidence type="ECO:0000256" key="6">
    <source>
        <dbReference type="ARBA" id="ARBA00022490"/>
    </source>
</evidence>
<evidence type="ECO:0000313" key="15">
    <source>
        <dbReference type="EMBL" id="CAE6521148.1"/>
    </source>
</evidence>
<keyword evidence="11" id="KW-0694">RNA-binding</keyword>
<dbReference type="GO" id="GO:0005634">
    <property type="term" value="C:nucleus"/>
    <property type="evidence" value="ECO:0007669"/>
    <property type="project" value="UniProtKB-SubCell"/>
</dbReference>
<evidence type="ECO:0000256" key="9">
    <source>
        <dbReference type="ARBA" id="ARBA00022801"/>
    </source>
</evidence>
<evidence type="ECO:0000256" key="3">
    <source>
        <dbReference type="ARBA" id="ARBA00004496"/>
    </source>
</evidence>
<keyword evidence="9" id="KW-0378">Hydrolase</keyword>
<dbReference type="EMBL" id="CAJMWT010006917">
    <property type="protein sequence ID" value="CAE6521148.1"/>
    <property type="molecule type" value="Genomic_DNA"/>
</dbReference>
<comment type="catalytic activity">
    <reaction evidence="1">
        <text>Exonucleolytic cleavage of poly(A) to 5'-AMP.</text>
        <dbReference type="EC" id="3.1.13.4"/>
    </reaction>
</comment>
<dbReference type="Pfam" id="PF04857">
    <property type="entry name" value="CAF1"/>
    <property type="match status" value="1"/>
</dbReference>
<keyword evidence="10" id="KW-0269">Exonuclease</keyword>
<organism evidence="15 16">
    <name type="scientific">Rhizoctonia solani</name>
    <dbReference type="NCBI Taxonomy" id="456999"/>
    <lineage>
        <taxon>Eukaryota</taxon>
        <taxon>Fungi</taxon>
        <taxon>Dikarya</taxon>
        <taxon>Basidiomycota</taxon>
        <taxon>Agaricomycotina</taxon>
        <taxon>Agaricomycetes</taxon>
        <taxon>Cantharellales</taxon>
        <taxon>Ceratobasidiaceae</taxon>
        <taxon>Rhizoctonia</taxon>
    </lineage>
</organism>
<dbReference type="GO" id="GO:0030014">
    <property type="term" value="C:CCR4-NOT complex"/>
    <property type="evidence" value="ECO:0007669"/>
    <property type="project" value="InterPro"/>
</dbReference>
<comment type="subcellular location">
    <subcellularLocation>
        <location evidence="3">Cytoplasm</location>
    </subcellularLocation>
    <subcellularLocation>
        <location evidence="2">Nucleus</location>
    </subcellularLocation>
</comment>
<keyword evidence="14" id="KW-0539">Nucleus</keyword>
<dbReference type="InterPro" id="IPR036397">
    <property type="entry name" value="RNaseH_sf"/>
</dbReference>
<keyword evidence="8" id="KW-0479">Metal-binding</keyword>
<evidence type="ECO:0000313" key="16">
    <source>
        <dbReference type="Proteomes" id="UP000663843"/>
    </source>
</evidence>
<keyword evidence="13" id="KW-0804">Transcription</keyword>
<dbReference type="GO" id="GO:0046872">
    <property type="term" value="F:metal ion binding"/>
    <property type="evidence" value="ECO:0007669"/>
    <property type="project" value="UniProtKB-KW"/>
</dbReference>
<dbReference type="GO" id="GO:0003723">
    <property type="term" value="F:RNA binding"/>
    <property type="evidence" value="ECO:0007669"/>
    <property type="project" value="UniProtKB-KW"/>
</dbReference>
<evidence type="ECO:0000256" key="5">
    <source>
        <dbReference type="ARBA" id="ARBA00012161"/>
    </source>
</evidence>
<comment type="caution">
    <text evidence="15">The sequence shown here is derived from an EMBL/GenBank/DDBJ whole genome shotgun (WGS) entry which is preliminary data.</text>
</comment>
<sequence>MFRFGEIKNLYRCRSVLVAICSVGAGVVRHYRGSIQGQMITLEGTMANVPRIRDVWGSNLEQEMHNIRSLVEQYPYISMDTEFPGVVARPIGTFKTSSDYHYQTMRCNVDLLKIIQIGIALSDADGNMPEGTCAWQFNFHFSVSDDMYSADSIENLQKAGFDFNRHEDAQHGIKPNDFAELLITSGLVLFEDVKWISFHSGYDFGYLLRLLTNAPLPSVEEDFFELVHIWFPNILDIKVQRVGPLQQSGSDALLTSMTFFKMKEHYFPDQFDESKYSGQLYGLGPNYNPLASSPSAPTPAHVHHAAVSHNMNISLPGMSMQMNGMNSMGMGQPFPTPGLYPTPSVGTPFGPSGPTPPAHAGGMSGMGMGGVGMYGMPGHNVR</sequence>
<dbReference type="Proteomes" id="UP000663843">
    <property type="component" value="Unassembled WGS sequence"/>
</dbReference>
<evidence type="ECO:0000256" key="4">
    <source>
        <dbReference type="ARBA" id="ARBA00008372"/>
    </source>
</evidence>
<evidence type="ECO:0000256" key="13">
    <source>
        <dbReference type="ARBA" id="ARBA00023163"/>
    </source>
</evidence>
<dbReference type="Gene3D" id="3.30.420.10">
    <property type="entry name" value="Ribonuclease H-like superfamily/Ribonuclease H"/>
    <property type="match status" value="1"/>
</dbReference>
<evidence type="ECO:0000256" key="8">
    <source>
        <dbReference type="ARBA" id="ARBA00022723"/>
    </source>
</evidence>
<protein>
    <recommendedName>
        <fullName evidence="5">poly(A)-specific ribonuclease</fullName>
        <ecNumber evidence="5">3.1.13.4</ecNumber>
    </recommendedName>
</protein>
<dbReference type="EC" id="3.1.13.4" evidence="5"/>
<dbReference type="PANTHER" id="PTHR10797">
    <property type="entry name" value="CCR4-NOT TRANSCRIPTION COMPLEX SUBUNIT"/>
    <property type="match status" value="1"/>
</dbReference>
<reference evidence="15" key="1">
    <citation type="submission" date="2021-01" db="EMBL/GenBank/DDBJ databases">
        <authorList>
            <person name="Kaushik A."/>
        </authorList>
    </citation>
    <scope>NUCLEOTIDE SEQUENCE</scope>
    <source>
        <strain evidence="15">AG2-2IIIB</strain>
    </source>
</reference>
<name>A0A8H3DH70_9AGAM</name>